<dbReference type="SUPFAM" id="SSF141493">
    <property type="entry name" value="Allene oxide cyclase-like"/>
    <property type="match status" value="1"/>
</dbReference>
<keyword evidence="6" id="KW-0809">Transit peptide</keyword>
<evidence type="ECO:0000256" key="7">
    <source>
        <dbReference type="ARBA" id="ARBA00023235"/>
    </source>
</evidence>
<proteinExistence type="inferred from homology"/>
<evidence type="ECO:0000256" key="1">
    <source>
        <dbReference type="ARBA" id="ARBA00004229"/>
    </source>
</evidence>
<evidence type="ECO:0000256" key="2">
    <source>
        <dbReference type="ARBA" id="ARBA00007982"/>
    </source>
</evidence>
<evidence type="ECO:0000256" key="6">
    <source>
        <dbReference type="ARBA" id="ARBA00022946"/>
    </source>
</evidence>
<accession>A0AAD4IMJ6</accession>
<dbReference type="GO" id="GO:0009695">
    <property type="term" value="P:jasmonic acid biosynthetic process"/>
    <property type="evidence" value="ECO:0007669"/>
    <property type="project" value="InterPro"/>
</dbReference>
<dbReference type="AlphaFoldDB" id="A0AAD4IMJ6"/>
<name>A0AAD4IMJ6_PERFH</name>
<dbReference type="InterPro" id="IPR034871">
    <property type="entry name" value="Allene_oxi_cyc_sf"/>
</dbReference>
<keyword evidence="10" id="KW-1185">Reference proteome</keyword>
<dbReference type="Proteomes" id="UP001190926">
    <property type="component" value="Unassembled WGS sequence"/>
</dbReference>
<dbReference type="PANTHER" id="PTHR31843:SF11">
    <property type="entry name" value="ALLENE OXIDE CYCLASE 4, CHLOROPLASTIC"/>
    <property type="match status" value="1"/>
</dbReference>
<dbReference type="InterPro" id="IPR009410">
    <property type="entry name" value="Allene_ox_cyc"/>
</dbReference>
<keyword evidence="7" id="KW-0413">Isomerase</keyword>
<dbReference type="GO" id="GO:0046423">
    <property type="term" value="F:allene-oxide cyclase activity"/>
    <property type="evidence" value="ECO:0007669"/>
    <property type="project" value="UniProtKB-EC"/>
</dbReference>
<reference evidence="9 10" key="1">
    <citation type="journal article" date="2021" name="Nat. Commun.">
        <title>Incipient diploidization of the medicinal plant Perilla within 10,000 years.</title>
        <authorList>
            <person name="Zhang Y."/>
            <person name="Shen Q."/>
            <person name="Leng L."/>
            <person name="Zhang D."/>
            <person name="Chen S."/>
            <person name="Shi Y."/>
            <person name="Ning Z."/>
            <person name="Chen S."/>
        </authorList>
    </citation>
    <scope>NUCLEOTIDE SEQUENCE [LARGE SCALE GENOMIC DNA]</scope>
    <source>
        <strain evidence="10">cv. PC099</strain>
    </source>
</reference>
<comment type="similarity">
    <text evidence="2">Belongs to the allene oxide cyclase family.</text>
</comment>
<dbReference type="PANTHER" id="PTHR31843">
    <property type="entry name" value="ALLENE OXIDE CYCLASE 4, CHLOROPLASTIC"/>
    <property type="match status" value="1"/>
</dbReference>
<comment type="caution">
    <text evidence="9">The sequence shown here is derived from an EMBL/GenBank/DDBJ whole genome shotgun (WGS) entry which is preliminary data.</text>
</comment>
<dbReference type="GO" id="GO:0009507">
    <property type="term" value="C:chloroplast"/>
    <property type="evidence" value="ECO:0007669"/>
    <property type="project" value="UniProtKB-SubCell"/>
</dbReference>
<comment type="catalytic activity">
    <reaction evidence="8">
        <text>(9Z,13S,15Z)-12,13-epoxyoctadeca-9,11,15-trienoate = (9S,13S,15Z)-12-oxophyto-10,15-dienoate</text>
        <dbReference type="Rhea" id="RHEA:22592"/>
        <dbReference type="ChEBI" id="CHEBI:36438"/>
        <dbReference type="ChEBI" id="CHEBI:57411"/>
        <dbReference type="EC" id="5.3.99.6"/>
    </reaction>
</comment>
<dbReference type="EC" id="5.3.99.6" evidence="3"/>
<evidence type="ECO:0000256" key="3">
    <source>
        <dbReference type="ARBA" id="ARBA00012209"/>
    </source>
</evidence>
<protein>
    <recommendedName>
        <fullName evidence="3">allene-oxide cyclase</fullName>
        <ecNumber evidence="3">5.3.99.6</ecNumber>
    </recommendedName>
</protein>
<gene>
    <name evidence="9" type="ORF">C2S53_013850</name>
</gene>
<dbReference type="InterPro" id="IPR044859">
    <property type="entry name" value="Allene_oxi_cyc_Dirigent"/>
</dbReference>
<evidence type="ECO:0000256" key="8">
    <source>
        <dbReference type="ARBA" id="ARBA00049891"/>
    </source>
</evidence>
<sequence>MVTSSASAVVKASLFAATSSAKLPPIAASSADAQPTFSFGRPFNYRSIRVLATARRRILLCKNQSNRSDSMSCKDEVQEMSVYEINEGDRGSPAYLALSQKSVSSLGDLVPFTNKLYTGDLKKRAGITAGICVFIKNEPEKKGDRYEAIYSFYLGDYGHISVQGAYLTYEQTFLAVKGGSGIFEGAYGQAKLNQISPKAGIITFYLKGIPKLPPSLLVDAVTPSLLVEPAPEAKACAAGATLPGFTT</sequence>
<keyword evidence="5" id="KW-0934">Plastid</keyword>
<evidence type="ECO:0000313" key="10">
    <source>
        <dbReference type="Proteomes" id="UP001190926"/>
    </source>
</evidence>
<dbReference type="EMBL" id="SDAM02029607">
    <property type="protein sequence ID" value="KAH6755398.1"/>
    <property type="molecule type" value="Genomic_DNA"/>
</dbReference>
<evidence type="ECO:0000256" key="5">
    <source>
        <dbReference type="ARBA" id="ARBA00022640"/>
    </source>
</evidence>
<keyword evidence="4" id="KW-0150">Chloroplast</keyword>
<dbReference type="Gene3D" id="2.40.480.10">
    <property type="entry name" value="Allene oxide cyclase-like"/>
    <property type="match status" value="1"/>
</dbReference>
<evidence type="ECO:0000256" key="4">
    <source>
        <dbReference type="ARBA" id="ARBA00022528"/>
    </source>
</evidence>
<comment type="subcellular location">
    <subcellularLocation>
        <location evidence="1">Plastid</location>
        <location evidence="1">Chloroplast</location>
    </subcellularLocation>
</comment>
<evidence type="ECO:0000313" key="9">
    <source>
        <dbReference type="EMBL" id="KAH6755398.1"/>
    </source>
</evidence>
<dbReference type="Pfam" id="PF06351">
    <property type="entry name" value="Allene_ox_cyc"/>
    <property type="match status" value="1"/>
</dbReference>
<organism evidence="9 10">
    <name type="scientific">Perilla frutescens var. hirtella</name>
    <name type="common">Perilla citriodora</name>
    <name type="synonym">Perilla setoyensis</name>
    <dbReference type="NCBI Taxonomy" id="608512"/>
    <lineage>
        <taxon>Eukaryota</taxon>
        <taxon>Viridiplantae</taxon>
        <taxon>Streptophyta</taxon>
        <taxon>Embryophyta</taxon>
        <taxon>Tracheophyta</taxon>
        <taxon>Spermatophyta</taxon>
        <taxon>Magnoliopsida</taxon>
        <taxon>eudicotyledons</taxon>
        <taxon>Gunneridae</taxon>
        <taxon>Pentapetalae</taxon>
        <taxon>asterids</taxon>
        <taxon>lamiids</taxon>
        <taxon>Lamiales</taxon>
        <taxon>Lamiaceae</taxon>
        <taxon>Nepetoideae</taxon>
        <taxon>Elsholtzieae</taxon>
        <taxon>Perilla</taxon>
    </lineage>
</organism>